<evidence type="ECO:0000313" key="1">
    <source>
        <dbReference type="EMBL" id="CAG6399376.1"/>
    </source>
</evidence>
<evidence type="ECO:0000313" key="2">
    <source>
        <dbReference type="Proteomes" id="UP001152519"/>
    </source>
</evidence>
<protein>
    <submittedName>
        <fullName evidence="1">Uncharacterized protein</fullName>
    </submittedName>
</protein>
<organism evidence="1 2">
    <name type="scientific">Actinacidiphila cocklensis</name>
    <dbReference type="NCBI Taxonomy" id="887465"/>
    <lineage>
        <taxon>Bacteria</taxon>
        <taxon>Bacillati</taxon>
        <taxon>Actinomycetota</taxon>
        <taxon>Actinomycetes</taxon>
        <taxon>Kitasatosporales</taxon>
        <taxon>Streptomycetaceae</taxon>
        <taxon>Actinacidiphila</taxon>
    </lineage>
</organism>
<proteinExistence type="predicted"/>
<reference evidence="1" key="1">
    <citation type="submission" date="2021-05" db="EMBL/GenBank/DDBJ databases">
        <authorList>
            <person name="Arsene-Ploetze F."/>
        </authorList>
    </citation>
    <scope>NUCLEOTIDE SEQUENCE</scope>
    <source>
        <strain evidence="1">DSM 42138</strain>
    </source>
</reference>
<gene>
    <name evidence="1" type="ORF">SCOCK_90133</name>
</gene>
<dbReference type="EMBL" id="CAJSLV010000125">
    <property type="protein sequence ID" value="CAG6399376.1"/>
    <property type="molecule type" value="Genomic_DNA"/>
</dbReference>
<keyword evidence="2" id="KW-1185">Reference proteome</keyword>
<dbReference type="Proteomes" id="UP001152519">
    <property type="component" value="Unassembled WGS sequence"/>
</dbReference>
<name>A0A9W4EBV1_9ACTN</name>
<comment type="caution">
    <text evidence="1">The sequence shown here is derived from an EMBL/GenBank/DDBJ whole genome shotgun (WGS) entry which is preliminary data.</text>
</comment>
<dbReference type="AlphaFoldDB" id="A0A9W4EBV1"/>
<sequence length="57" mass="6332">MSRRERPTSRSHHAVPGGVDATEIRVGIVRRTPDTVLSPAVRRCNTYGGVGYGRNRR</sequence>
<accession>A0A9W4EBV1</accession>